<dbReference type="Proteomes" id="UP000593594">
    <property type="component" value="Chromosome"/>
</dbReference>
<name>A0A7S8C2U1_9HYPH</name>
<evidence type="ECO:0000313" key="3">
    <source>
        <dbReference type="Proteomes" id="UP000593594"/>
    </source>
</evidence>
<keyword evidence="3" id="KW-1185">Reference proteome</keyword>
<protein>
    <submittedName>
        <fullName evidence="2">DUF2794 domain-containing protein</fullName>
    </submittedName>
</protein>
<reference evidence="2 3" key="1">
    <citation type="submission" date="2020-06" db="EMBL/GenBank/DDBJ databases">
        <title>Genome sequence of 2 isolates from Red Sea Mangroves.</title>
        <authorList>
            <person name="Sefrji F."/>
            <person name="Michoud G."/>
            <person name="Merlino G."/>
            <person name="Daffonchio D."/>
        </authorList>
    </citation>
    <scope>NUCLEOTIDE SEQUENCE [LARGE SCALE GENOMIC DNA]</scope>
    <source>
        <strain evidence="2 3">R1DC25</strain>
    </source>
</reference>
<accession>A0A7S8C2U1</accession>
<dbReference type="AlphaFoldDB" id="A0A7S8C2U1"/>
<organism evidence="2 3">
    <name type="scientific">Kaustia mangrovi</name>
    <dbReference type="NCBI Taxonomy" id="2593653"/>
    <lineage>
        <taxon>Bacteria</taxon>
        <taxon>Pseudomonadati</taxon>
        <taxon>Pseudomonadota</taxon>
        <taxon>Alphaproteobacteria</taxon>
        <taxon>Hyphomicrobiales</taxon>
        <taxon>Parvibaculaceae</taxon>
        <taxon>Kaustia</taxon>
    </lineage>
</organism>
<dbReference type="Pfam" id="PF10984">
    <property type="entry name" value="DUF2794"/>
    <property type="match status" value="1"/>
</dbReference>
<evidence type="ECO:0000313" key="2">
    <source>
        <dbReference type="EMBL" id="QPC42302.1"/>
    </source>
</evidence>
<evidence type="ECO:0000256" key="1">
    <source>
        <dbReference type="SAM" id="MobiDB-lite"/>
    </source>
</evidence>
<dbReference type="RefSeq" id="WP_213163535.1">
    <property type="nucleotide sequence ID" value="NZ_CP058214.1"/>
</dbReference>
<feature type="region of interest" description="Disordered" evidence="1">
    <location>
        <begin position="1"/>
        <end position="32"/>
    </location>
</feature>
<sequence length="129" mass="14462">MNDSDPIVTLRPRQGSPATAARSDKGASAGPATAFDRHELAAILSVYGRRVAEGEWRDYAIDHSRDRAVFSIFRRASEVPLYRIVKQPKLRARQGPYSIVTQTGKILRRGHDIRQVLKAIDKWPKLVVA</sequence>
<dbReference type="InterPro" id="IPR021252">
    <property type="entry name" value="DUF2794"/>
</dbReference>
<gene>
    <name evidence="2" type="ORF">HW532_06060</name>
</gene>
<proteinExistence type="predicted"/>
<dbReference type="EMBL" id="CP058214">
    <property type="protein sequence ID" value="QPC42302.1"/>
    <property type="molecule type" value="Genomic_DNA"/>
</dbReference>
<dbReference type="KEGG" id="kmn:HW532_06060"/>